<gene>
    <name evidence="1" type="ORF">OIDMADRAFT_49847</name>
</gene>
<dbReference type="PANTHER" id="PTHR39166:SF1">
    <property type="entry name" value="BLL1166 PROTEIN"/>
    <property type="match status" value="1"/>
</dbReference>
<reference evidence="2" key="2">
    <citation type="submission" date="2015-01" db="EMBL/GenBank/DDBJ databases">
        <title>Evolutionary Origins and Diversification of the Mycorrhizal Mutualists.</title>
        <authorList>
            <consortium name="DOE Joint Genome Institute"/>
            <consortium name="Mycorrhizal Genomics Consortium"/>
            <person name="Kohler A."/>
            <person name="Kuo A."/>
            <person name="Nagy L.G."/>
            <person name="Floudas D."/>
            <person name="Copeland A."/>
            <person name="Barry K.W."/>
            <person name="Cichocki N."/>
            <person name="Veneault-Fourrey C."/>
            <person name="LaButti K."/>
            <person name="Lindquist E.A."/>
            <person name="Lipzen A."/>
            <person name="Lundell T."/>
            <person name="Morin E."/>
            <person name="Murat C."/>
            <person name="Riley R."/>
            <person name="Ohm R."/>
            <person name="Sun H."/>
            <person name="Tunlid A."/>
            <person name="Henrissat B."/>
            <person name="Grigoriev I.V."/>
            <person name="Hibbett D.S."/>
            <person name="Martin F."/>
        </authorList>
    </citation>
    <scope>NUCLEOTIDE SEQUENCE [LARGE SCALE GENOMIC DNA]</scope>
    <source>
        <strain evidence="2">Zn</strain>
    </source>
</reference>
<accession>A0A0C3HTM7</accession>
<dbReference type="PANTHER" id="PTHR39166">
    <property type="entry name" value="BLL1166 PROTEIN"/>
    <property type="match status" value="1"/>
</dbReference>
<dbReference type="Proteomes" id="UP000054321">
    <property type="component" value="Unassembled WGS sequence"/>
</dbReference>
<dbReference type="OrthoDB" id="3923682at2759"/>
<dbReference type="AlphaFoldDB" id="A0A0C3HTM7"/>
<evidence type="ECO:0000313" key="1">
    <source>
        <dbReference type="EMBL" id="KIN06360.1"/>
    </source>
</evidence>
<keyword evidence="2" id="KW-1185">Reference proteome</keyword>
<proteinExistence type="predicted"/>
<dbReference type="HOGENOM" id="CLU_092842_0_0_1"/>
<organism evidence="1 2">
    <name type="scientific">Oidiodendron maius (strain Zn)</name>
    <dbReference type="NCBI Taxonomy" id="913774"/>
    <lineage>
        <taxon>Eukaryota</taxon>
        <taxon>Fungi</taxon>
        <taxon>Dikarya</taxon>
        <taxon>Ascomycota</taxon>
        <taxon>Pezizomycotina</taxon>
        <taxon>Leotiomycetes</taxon>
        <taxon>Leotiomycetes incertae sedis</taxon>
        <taxon>Myxotrichaceae</taxon>
        <taxon>Oidiodendron</taxon>
    </lineage>
</organism>
<evidence type="ECO:0008006" key="3">
    <source>
        <dbReference type="Google" id="ProtNLM"/>
    </source>
</evidence>
<evidence type="ECO:0000313" key="2">
    <source>
        <dbReference type="Proteomes" id="UP000054321"/>
    </source>
</evidence>
<dbReference type="InterPro" id="IPR009267">
    <property type="entry name" value="NTP_transf_6"/>
</dbReference>
<dbReference type="InParanoid" id="A0A0C3HTM7"/>
<dbReference type="Pfam" id="PF06042">
    <property type="entry name" value="NTP_transf_6"/>
    <property type="match status" value="1"/>
</dbReference>
<name>A0A0C3HTM7_OIDMZ</name>
<dbReference type="EMBL" id="KN832871">
    <property type="protein sequence ID" value="KIN06360.1"/>
    <property type="molecule type" value="Genomic_DNA"/>
</dbReference>
<reference evidence="1 2" key="1">
    <citation type="submission" date="2014-04" db="EMBL/GenBank/DDBJ databases">
        <authorList>
            <consortium name="DOE Joint Genome Institute"/>
            <person name="Kuo A."/>
            <person name="Martino E."/>
            <person name="Perotto S."/>
            <person name="Kohler A."/>
            <person name="Nagy L.G."/>
            <person name="Floudas D."/>
            <person name="Copeland A."/>
            <person name="Barry K.W."/>
            <person name="Cichocki N."/>
            <person name="Veneault-Fourrey C."/>
            <person name="LaButti K."/>
            <person name="Lindquist E.A."/>
            <person name="Lipzen A."/>
            <person name="Lundell T."/>
            <person name="Morin E."/>
            <person name="Murat C."/>
            <person name="Sun H."/>
            <person name="Tunlid A."/>
            <person name="Henrissat B."/>
            <person name="Grigoriev I.V."/>
            <person name="Hibbett D.S."/>
            <person name="Martin F."/>
            <person name="Nordberg H.P."/>
            <person name="Cantor M.N."/>
            <person name="Hua S.X."/>
        </authorList>
    </citation>
    <scope>NUCLEOTIDE SEQUENCE [LARGE SCALE GENOMIC DNA]</scope>
    <source>
        <strain evidence="1 2">Zn</strain>
    </source>
</reference>
<protein>
    <recommendedName>
        <fullName evidence="3">Nucleotidyltransferase family protein</fullName>
    </recommendedName>
</protein>
<sequence>MQPAHLPINEQVAHFRDTLSRNRTLAEVLTRAAAMDLPEWYLVSGCLFQTIWNVITGQPPEAGIVDYDLIYFDSTDLSWEAEDKVIQTGHKIFVDLPAPVQIRNQARVHLWYEQKHGMPCPQHKSVEAAIETFPSTSACLGIRLLLNGEWRIYAPHGFSDVFSLVVRPNAVLTPAYIYKAKAARWHSQWPALTILPWPHQPLEESEIKNNAPST</sequence>